<organism evidence="1 2">
    <name type="scientific">Aquimarina spongiae</name>
    <dbReference type="NCBI Taxonomy" id="570521"/>
    <lineage>
        <taxon>Bacteria</taxon>
        <taxon>Pseudomonadati</taxon>
        <taxon>Bacteroidota</taxon>
        <taxon>Flavobacteriia</taxon>
        <taxon>Flavobacteriales</taxon>
        <taxon>Flavobacteriaceae</taxon>
        <taxon>Aquimarina</taxon>
    </lineage>
</organism>
<dbReference type="STRING" id="570521.SAMN04488508_101823"/>
<proteinExistence type="predicted"/>
<evidence type="ECO:0000313" key="2">
    <source>
        <dbReference type="Proteomes" id="UP000184432"/>
    </source>
</evidence>
<name>A0A1M6BGV3_9FLAO</name>
<gene>
    <name evidence="1" type="ORF">SAMN04488508_101823</name>
</gene>
<sequence length="1303" mass="147082">MLMDKKNNNIKKTILLLGLFLIAFIVRSQDEKEYDPFYVSEHIPSSPETGNLGEYGNYAASPYNGTANVHVPIYTINWEGLQIPIQINYDTGGVKVASEASWVGLNWSLSTSFGIHRRVYGQDDFSEKIAGGYAGAPKSGYIFNDLDLEWQEGTARPFLDYSEILDVHHSFGLQTAEGRASRYLDTQPDIFTVNLFGQNYKFMLNKKGSHEFIDAIVFNNKNVRITFNLTAKTFTLLDEHGFTYYFNTKEINTTFNTIQGNNPLDSSSYQGAISNIFALFNRADTALITNWSLDRVVSPRGRELNFEYQKGLYFTFPNYSIIADGRDKEHWSNWPQEQHQSAIQKKIHSVSTTIIENNYLTSIQGDFGEINFDLGPRQDLSTGSTINTLSNNSYGSHVLITAQSQIRSCHGASNSCGTSTSLLPKKLNSIEVINSNGKKVIDAQFHQSYFNSNKSTDAVKERNLRLKLDGITVNDRTHEFNYLQENSLAPKDSNGVDFWGYDNGVFTNDTKIPRIGRFITSRVNMPGNRLEIAQSFVKYNGAIRKSNFTFGKRGALTEVIFPTKGKTIFEYEPHEVVMEAPAPFTVTDYFPAPNQDRLRWTDMRDESKFKLTYQYLKYAKDSRYNYFEKNAPVIQGDAIEIELTLDNRFEVDFPSLVKIDGYLKTHTGWEGLGFYGSQAVVVVENVNTGVEKVVFRVSDAPNDFGNSSTRNDVSKIVSLAPGEYLVKTKAIVPSGDPNTRPPTPAVEYQSTKILLQTFESIGDQDISDIIETFEIGGLRIKKIIHKDSDNSFLKATAYNYNNPDALDGLDSSGKLMDDLIFHSKASGFHSYNPREYGDFNLTETNMVGGNNSAQGSHIGYSLVREFNVDEAGNTLGWIERKYHNQKNEYFTDSFNLPYSYDYLTGNGDPYISILGTQIKWTCSGLDFGNNCRGDVKYRSTKGYAEITNTVLLGLPLRLSFAHANGNVLEERVFAKDETLIEKTENTYQYLNGNVPNQHFASFLSVGLKTLGTTSQGAIESSLYDTWDEGPWGANHHTYFPYLFPIHHGQVSRLLNSKNYKIFDSEELVTQQINTYNEDTHHVKEQKSILDQQKEQITKLFYPYDTEVYNNANMNLLRQENRVATVIQSESYKNSRKQGTVLYEYANNGNTGGTTLVHKIAVGKAAHPVDERTVFELYDDHGNVLQKKLTDGIRTTYIWGYDKQYPVAKIENATRVQVEALSGFGANFHTGASGLSASQESTLRNGLANALITTYTYEPLIGITSMTDPKGYTMTYHYDAFNRLEFVKDQQGNLVSENKYNYKN</sequence>
<protein>
    <recommendedName>
        <fullName evidence="3">YD repeat-containing protein</fullName>
    </recommendedName>
</protein>
<dbReference type="Gene3D" id="2.180.10.10">
    <property type="entry name" value="RHS repeat-associated core"/>
    <property type="match status" value="1"/>
</dbReference>
<dbReference type="Proteomes" id="UP000184432">
    <property type="component" value="Unassembled WGS sequence"/>
</dbReference>
<evidence type="ECO:0000313" key="1">
    <source>
        <dbReference type="EMBL" id="SHI47952.1"/>
    </source>
</evidence>
<keyword evidence="2" id="KW-1185">Reference proteome</keyword>
<reference evidence="2" key="1">
    <citation type="submission" date="2016-11" db="EMBL/GenBank/DDBJ databases">
        <authorList>
            <person name="Varghese N."/>
            <person name="Submissions S."/>
        </authorList>
    </citation>
    <scope>NUCLEOTIDE SEQUENCE [LARGE SCALE GENOMIC DNA]</scope>
    <source>
        <strain evidence="2">DSM 22623</strain>
    </source>
</reference>
<evidence type="ECO:0008006" key="3">
    <source>
        <dbReference type="Google" id="ProtNLM"/>
    </source>
</evidence>
<dbReference type="EMBL" id="FQYP01000001">
    <property type="protein sequence ID" value="SHI47952.1"/>
    <property type="molecule type" value="Genomic_DNA"/>
</dbReference>
<accession>A0A1M6BGV3</accession>